<name>A0A6S7BD89_9BURK</name>
<evidence type="ECO:0000313" key="1">
    <source>
        <dbReference type="EMBL" id="CAB3795514.1"/>
    </source>
</evidence>
<sequence length="58" mass="6329">MAKDNIRVNLVCDTKKLVDALRTCIDLPEYITEVTVSAGIDKVTTITCTFLPTAKNDG</sequence>
<reference evidence="1 2" key="1">
    <citation type="submission" date="2020-04" db="EMBL/GenBank/DDBJ databases">
        <authorList>
            <person name="De Canck E."/>
        </authorList>
    </citation>
    <scope>NUCLEOTIDE SEQUENCE [LARGE SCALE GENOMIC DNA]</scope>
    <source>
        <strain evidence="1 2">LMG 28138</strain>
    </source>
</reference>
<protein>
    <submittedName>
        <fullName evidence="1">Uncharacterized protein</fullName>
    </submittedName>
</protein>
<gene>
    <name evidence="1" type="ORF">LMG28138_03895</name>
</gene>
<dbReference type="Proteomes" id="UP000494115">
    <property type="component" value="Unassembled WGS sequence"/>
</dbReference>
<dbReference type="AlphaFoldDB" id="A0A6S7BD89"/>
<evidence type="ECO:0000313" key="2">
    <source>
        <dbReference type="Proteomes" id="UP000494115"/>
    </source>
</evidence>
<proteinExistence type="predicted"/>
<dbReference type="EMBL" id="CADIKM010000021">
    <property type="protein sequence ID" value="CAB3795514.1"/>
    <property type="molecule type" value="Genomic_DNA"/>
</dbReference>
<accession>A0A6S7BD89</accession>
<organism evidence="1 2">
    <name type="scientific">Pararobbsia alpina</name>
    <dbReference type="NCBI Taxonomy" id="621374"/>
    <lineage>
        <taxon>Bacteria</taxon>
        <taxon>Pseudomonadati</taxon>
        <taxon>Pseudomonadota</taxon>
        <taxon>Betaproteobacteria</taxon>
        <taxon>Burkholderiales</taxon>
        <taxon>Burkholderiaceae</taxon>
        <taxon>Pararobbsia</taxon>
    </lineage>
</organism>
<keyword evidence="2" id="KW-1185">Reference proteome</keyword>